<proteinExistence type="predicted"/>
<dbReference type="PANTHER" id="PTHR31836">
    <property type="match status" value="1"/>
</dbReference>
<evidence type="ECO:0000256" key="2">
    <source>
        <dbReference type="SAM" id="SignalP"/>
    </source>
</evidence>
<evidence type="ECO:0000313" key="4">
    <source>
        <dbReference type="Proteomes" id="UP000310189"/>
    </source>
</evidence>
<evidence type="ECO:0008006" key="5">
    <source>
        <dbReference type="Google" id="ProtNLM"/>
    </source>
</evidence>
<sequence length="140" mass="15022">MFAKSLILSALAAIAVAAPTPAGAPHPKRSTDTYGNMATWYDAETGNAGACGNYLSNDDRFVAVAMNSPIPCGTWLGFNVNGKTSYGYVADKCASCADNHYDMSKTLFNDFDGFGQGVINDIWSWHIDDWINPTNLLSAL</sequence>
<comment type="caution">
    <text evidence="3">The sequence shown here is derived from an EMBL/GenBank/DDBJ whole genome shotgun (WGS) entry which is preliminary data.</text>
</comment>
<dbReference type="Proteomes" id="UP000310189">
    <property type="component" value="Unassembled WGS sequence"/>
</dbReference>
<dbReference type="AlphaFoldDB" id="A0A4T0FYU9"/>
<dbReference type="CDD" id="cd22191">
    <property type="entry name" value="DPBB_RlpA_EXP_N-like"/>
    <property type="match status" value="1"/>
</dbReference>
<dbReference type="PANTHER" id="PTHR31836:SF28">
    <property type="entry name" value="SRCR DOMAIN-CONTAINING PROTEIN-RELATED"/>
    <property type="match status" value="1"/>
</dbReference>
<dbReference type="SUPFAM" id="SSF50685">
    <property type="entry name" value="Barwin-like endoglucanases"/>
    <property type="match status" value="1"/>
</dbReference>
<dbReference type="OrthoDB" id="623670at2759"/>
<feature type="signal peptide" evidence="2">
    <location>
        <begin position="1"/>
        <end position="17"/>
    </location>
</feature>
<evidence type="ECO:0000313" key="3">
    <source>
        <dbReference type="EMBL" id="TIA93640.1"/>
    </source>
</evidence>
<keyword evidence="4" id="KW-1185">Reference proteome</keyword>
<feature type="chain" id="PRO_5020426932" description="RlpA-like protein double-psi beta-barrel domain-containing protein" evidence="2">
    <location>
        <begin position="18"/>
        <end position="140"/>
    </location>
</feature>
<protein>
    <recommendedName>
        <fullName evidence="5">RlpA-like protein double-psi beta-barrel domain-containing protein</fullName>
    </recommendedName>
</protein>
<dbReference type="InterPro" id="IPR036908">
    <property type="entry name" value="RlpA-like_sf"/>
</dbReference>
<name>A0A4T0FYU9_9BASI</name>
<dbReference type="InterPro" id="IPR051477">
    <property type="entry name" value="Expansin_CellWall"/>
</dbReference>
<evidence type="ECO:0000256" key="1">
    <source>
        <dbReference type="ARBA" id="ARBA00022729"/>
    </source>
</evidence>
<keyword evidence="1 2" id="KW-0732">Signal</keyword>
<dbReference type="EMBL" id="SPNW01000001">
    <property type="protein sequence ID" value="TIA93640.1"/>
    <property type="molecule type" value="Genomic_DNA"/>
</dbReference>
<reference evidence="3 4" key="1">
    <citation type="submission" date="2019-03" db="EMBL/GenBank/DDBJ databases">
        <title>Sequencing 23 genomes of Wallemia ichthyophaga.</title>
        <authorList>
            <person name="Gostincar C."/>
        </authorList>
    </citation>
    <scope>NUCLEOTIDE SEQUENCE [LARGE SCALE GENOMIC DNA]</scope>
    <source>
        <strain evidence="3 4">EXF-5753</strain>
    </source>
</reference>
<gene>
    <name evidence="3" type="ORF">E3P99_00028</name>
</gene>
<accession>A0A4T0FYU9</accession>
<dbReference type="Gene3D" id="2.40.40.10">
    <property type="entry name" value="RlpA-like domain"/>
    <property type="match status" value="1"/>
</dbReference>
<organism evidence="3 4">
    <name type="scientific">Wallemia hederae</name>
    <dbReference type="NCBI Taxonomy" id="1540922"/>
    <lineage>
        <taxon>Eukaryota</taxon>
        <taxon>Fungi</taxon>
        <taxon>Dikarya</taxon>
        <taxon>Basidiomycota</taxon>
        <taxon>Wallemiomycotina</taxon>
        <taxon>Wallemiomycetes</taxon>
        <taxon>Wallemiales</taxon>
        <taxon>Wallemiaceae</taxon>
        <taxon>Wallemia</taxon>
    </lineage>
</organism>